<dbReference type="Gene3D" id="3.40.50.1000">
    <property type="entry name" value="HAD superfamily/HAD-like"/>
    <property type="match status" value="1"/>
</dbReference>
<name>A0A2M6W4I4_9BACT</name>
<dbReference type="PANTHER" id="PTHR18901">
    <property type="entry name" value="2-DEOXYGLUCOSE-6-PHOSPHATE PHOSPHATASE 2"/>
    <property type="match status" value="1"/>
</dbReference>
<dbReference type="InterPro" id="IPR036412">
    <property type="entry name" value="HAD-like_sf"/>
</dbReference>
<organism evidence="1 2">
    <name type="scientific">Candidatus Magasanikbacteria bacterium CG10_big_fil_rev_8_21_14_0_10_40_10</name>
    <dbReference type="NCBI Taxonomy" id="1974648"/>
    <lineage>
        <taxon>Bacteria</taxon>
        <taxon>Candidatus Magasanikiibacteriota</taxon>
    </lineage>
</organism>
<reference evidence="2" key="1">
    <citation type="submission" date="2017-09" db="EMBL/GenBank/DDBJ databases">
        <title>Depth-based differentiation of microbial function through sediment-hosted aquifers and enrichment of novel symbionts in the deep terrestrial subsurface.</title>
        <authorList>
            <person name="Probst A.J."/>
            <person name="Ladd B."/>
            <person name="Jarett J.K."/>
            <person name="Geller-Mcgrath D.E."/>
            <person name="Sieber C.M.K."/>
            <person name="Emerson J.B."/>
            <person name="Anantharaman K."/>
            <person name="Thomas B.C."/>
            <person name="Malmstrom R."/>
            <person name="Stieglmeier M."/>
            <person name="Klingl A."/>
            <person name="Woyke T."/>
            <person name="Ryan C.M."/>
            <person name="Banfield J.F."/>
        </authorList>
    </citation>
    <scope>NUCLEOTIDE SEQUENCE [LARGE SCALE GENOMIC DNA]</scope>
</reference>
<dbReference type="SFLD" id="SFLDS00003">
    <property type="entry name" value="Haloacid_Dehalogenase"/>
    <property type="match status" value="1"/>
</dbReference>
<accession>A0A2M6W4I4</accession>
<dbReference type="InterPro" id="IPR023214">
    <property type="entry name" value="HAD_sf"/>
</dbReference>
<evidence type="ECO:0000313" key="2">
    <source>
        <dbReference type="Proteomes" id="UP000231183"/>
    </source>
</evidence>
<dbReference type="PANTHER" id="PTHR18901:SF38">
    <property type="entry name" value="PSEUDOURIDINE-5'-PHOSPHATASE"/>
    <property type="match status" value="1"/>
</dbReference>
<dbReference type="Proteomes" id="UP000231183">
    <property type="component" value="Unassembled WGS sequence"/>
</dbReference>
<dbReference type="InterPro" id="IPR023198">
    <property type="entry name" value="PGP-like_dom2"/>
</dbReference>
<comment type="caution">
    <text evidence="1">The sequence shown here is derived from an EMBL/GenBank/DDBJ whole genome shotgun (WGS) entry which is preliminary data.</text>
</comment>
<dbReference type="SUPFAM" id="SSF56784">
    <property type="entry name" value="HAD-like"/>
    <property type="match status" value="1"/>
</dbReference>
<evidence type="ECO:0000313" key="1">
    <source>
        <dbReference type="EMBL" id="PIT87697.1"/>
    </source>
</evidence>
<sequence length="219" mass="24692">MSRFKAAIFDMDGLLIDSMLYWLDLDRQIFDKYGYELTDDHVIRLTGGSDVENMIFLKEVFNLSPEHEQGIFDLRRNNVEVIYKDKCAPMPGANELLEKLHLAGIKKAVATGAPSVYARRILDRFDWHKYFDHLAAADHVGNVGKPNPAIFLHALEKLSLTPQECVVFEDAQNGITAAKRAGMTCIAVPDKRWSFGDFSQADLVADSLNDQSIINFLNL</sequence>
<dbReference type="NCBIfam" id="TIGR01509">
    <property type="entry name" value="HAD-SF-IA-v3"/>
    <property type="match status" value="1"/>
</dbReference>
<evidence type="ECO:0008006" key="3">
    <source>
        <dbReference type="Google" id="ProtNLM"/>
    </source>
</evidence>
<proteinExistence type="predicted"/>
<dbReference type="Pfam" id="PF00702">
    <property type="entry name" value="Hydrolase"/>
    <property type="match status" value="1"/>
</dbReference>
<dbReference type="PRINTS" id="PR00413">
    <property type="entry name" value="HADHALOGNASE"/>
</dbReference>
<gene>
    <name evidence="1" type="ORF">COU31_01480</name>
</gene>
<protein>
    <recommendedName>
        <fullName evidence="3">HAD family phosphatase</fullName>
    </recommendedName>
</protein>
<dbReference type="NCBIfam" id="TIGR01549">
    <property type="entry name" value="HAD-SF-IA-v1"/>
    <property type="match status" value="1"/>
</dbReference>
<dbReference type="InterPro" id="IPR006439">
    <property type="entry name" value="HAD-SF_hydro_IA"/>
</dbReference>
<dbReference type="SFLD" id="SFLDG01129">
    <property type="entry name" value="C1.5:_HAD__Beta-PGM__Phosphata"/>
    <property type="match status" value="1"/>
</dbReference>
<dbReference type="AlphaFoldDB" id="A0A2M6W4I4"/>
<dbReference type="Gene3D" id="1.10.150.240">
    <property type="entry name" value="Putative phosphatase, domain 2"/>
    <property type="match status" value="1"/>
</dbReference>
<dbReference type="SFLD" id="SFLDG01135">
    <property type="entry name" value="C1.5.6:_HAD__Beta-PGM__Phospha"/>
    <property type="match status" value="1"/>
</dbReference>
<dbReference type="EMBL" id="PFBX01000013">
    <property type="protein sequence ID" value="PIT87697.1"/>
    <property type="molecule type" value="Genomic_DNA"/>
</dbReference>